<reference evidence="2" key="3">
    <citation type="submission" date="2020-06" db="EMBL/GenBank/DDBJ databases">
        <title>Helianthus annuus Genome sequencing and assembly Release 2.</title>
        <authorList>
            <person name="Gouzy J."/>
            <person name="Langlade N."/>
            <person name="Munos S."/>
        </authorList>
    </citation>
    <scope>NUCLEOTIDE SEQUENCE</scope>
    <source>
        <tissue evidence="2">Leaves</tissue>
    </source>
</reference>
<accession>A0A251UK11</accession>
<dbReference type="Gramene" id="mRNA:HanXRQr2_Chr06g0277701">
    <property type="protein sequence ID" value="mRNA:HanXRQr2_Chr06g0277701"/>
    <property type="gene ID" value="HanXRQr2_Chr06g0277701"/>
</dbReference>
<evidence type="ECO:0000259" key="1">
    <source>
        <dbReference type="PROSITE" id="PS50104"/>
    </source>
</evidence>
<dbReference type="GO" id="GO:0007165">
    <property type="term" value="P:signal transduction"/>
    <property type="evidence" value="ECO:0007669"/>
    <property type="project" value="InterPro"/>
</dbReference>
<dbReference type="EMBL" id="CM007895">
    <property type="protein sequence ID" value="OTG23665.1"/>
    <property type="molecule type" value="Genomic_DNA"/>
</dbReference>
<keyword evidence="3" id="KW-0675">Receptor</keyword>
<evidence type="ECO:0000313" key="4">
    <source>
        <dbReference type="Proteomes" id="UP000215914"/>
    </source>
</evidence>
<reference evidence="3" key="2">
    <citation type="submission" date="2017-02" db="EMBL/GenBank/DDBJ databases">
        <title>Sunflower complete genome.</title>
        <authorList>
            <person name="Langlade N."/>
            <person name="Munos S."/>
        </authorList>
    </citation>
    <scope>NUCLEOTIDE SEQUENCE [LARGE SCALE GENOMIC DNA]</scope>
    <source>
        <tissue evidence="3">Leaves</tissue>
    </source>
</reference>
<dbReference type="InterPro" id="IPR035897">
    <property type="entry name" value="Toll_tir_struct_dom_sf"/>
</dbReference>
<protein>
    <submittedName>
        <fullName evidence="3">Putative toll/interleukin-1 receptor (TIR) domain-containing protein</fullName>
    </submittedName>
    <submittedName>
        <fullName evidence="2">TIR domain-containing protein</fullName>
    </submittedName>
</protein>
<proteinExistence type="predicted"/>
<dbReference type="SUPFAM" id="SSF52200">
    <property type="entry name" value="Toll/Interleukin receptor TIR domain"/>
    <property type="match status" value="1"/>
</dbReference>
<reference evidence="2 4" key="1">
    <citation type="journal article" date="2017" name="Nature">
        <title>The sunflower genome provides insights into oil metabolism, flowering and Asterid evolution.</title>
        <authorList>
            <person name="Badouin H."/>
            <person name="Gouzy J."/>
            <person name="Grassa C.J."/>
            <person name="Murat F."/>
            <person name="Staton S.E."/>
            <person name="Cottret L."/>
            <person name="Lelandais-Briere C."/>
            <person name="Owens G.L."/>
            <person name="Carrere S."/>
            <person name="Mayjonade B."/>
            <person name="Legrand L."/>
            <person name="Gill N."/>
            <person name="Kane N.C."/>
            <person name="Bowers J.E."/>
            <person name="Hubner S."/>
            <person name="Bellec A."/>
            <person name="Berard A."/>
            <person name="Berges H."/>
            <person name="Blanchet N."/>
            <person name="Boniface M.C."/>
            <person name="Brunel D."/>
            <person name="Catrice O."/>
            <person name="Chaidir N."/>
            <person name="Claudel C."/>
            <person name="Donnadieu C."/>
            <person name="Faraut T."/>
            <person name="Fievet G."/>
            <person name="Helmstetter N."/>
            <person name="King M."/>
            <person name="Knapp S.J."/>
            <person name="Lai Z."/>
            <person name="Le Paslier M.C."/>
            <person name="Lippi Y."/>
            <person name="Lorenzon L."/>
            <person name="Mandel J.R."/>
            <person name="Marage G."/>
            <person name="Marchand G."/>
            <person name="Marquand E."/>
            <person name="Bret-Mestries E."/>
            <person name="Morien E."/>
            <person name="Nambeesan S."/>
            <person name="Nguyen T."/>
            <person name="Pegot-Espagnet P."/>
            <person name="Pouilly N."/>
            <person name="Raftis F."/>
            <person name="Sallet E."/>
            <person name="Schiex T."/>
            <person name="Thomas J."/>
            <person name="Vandecasteele C."/>
            <person name="Vares D."/>
            <person name="Vear F."/>
            <person name="Vautrin S."/>
            <person name="Crespi M."/>
            <person name="Mangin B."/>
            <person name="Burke J.M."/>
            <person name="Salse J."/>
            <person name="Munos S."/>
            <person name="Vincourt P."/>
            <person name="Rieseberg L.H."/>
            <person name="Langlade N.B."/>
        </authorList>
    </citation>
    <scope>NUCLEOTIDE SEQUENCE [LARGE SCALE GENOMIC DNA]</scope>
    <source>
        <strain evidence="4">cv. SF193</strain>
        <tissue evidence="2">Leaves</tissue>
    </source>
</reference>
<feature type="domain" description="TIR" evidence="1">
    <location>
        <begin position="1"/>
        <end position="90"/>
    </location>
</feature>
<dbReference type="Gene3D" id="3.40.50.10140">
    <property type="entry name" value="Toll/interleukin-1 receptor homology (TIR) domain"/>
    <property type="match status" value="1"/>
</dbReference>
<sequence>MQWHNGMVKPKVIPVFYHVDPSDLRAQKNDVAVFFQQHEEKFVDEMDKVKEWRDALTATANLCGLHISDCFKVGESTYVRKIVEEILADKPDIQPVGPFSRRITNLNLVIQTY</sequence>
<name>A0A251UK11_HELAN</name>
<dbReference type="Pfam" id="PF01582">
    <property type="entry name" value="TIR"/>
    <property type="match status" value="1"/>
</dbReference>
<organism evidence="3 4">
    <name type="scientific">Helianthus annuus</name>
    <name type="common">Common sunflower</name>
    <dbReference type="NCBI Taxonomy" id="4232"/>
    <lineage>
        <taxon>Eukaryota</taxon>
        <taxon>Viridiplantae</taxon>
        <taxon>Streptophyta</taxon>
        <taxon>Embryophyta</taxon>
        <taxon>Tracheophyta</taxon>
        <taxon>Spermatophyta</taxon>
        <taxon>Magnoliopsida</taxon>
        <taxon>eudicotyledons</taxon>
        <taxon>Gunneridae</taxon>
        <taxon>Pentapetalae</taxon>
        <taxon>asterids</taxon>
        <taxon>campanulids</taxon>
        <taxon>Asterales</taxon>
        <taxon>Asteraceae</taxon>
        <taxon>Asteroideae</taxon>
        <taxon>Heliantheae alliance</taxon>
        <taxon>Heliantheae</taxon>
        <taxon>Helianthus</taxon>
    </lineage>
</organism>
<evidence type="ECO:0000313" key="3">
    <source>
        <dbReference type="EMBL" id="OTG23665.1"/>
    </source>
</evidence>
<dbReference type="PROSITE" id="PS50104">
    <property type="entry name" value="TIR"/>
    <property type="match status" value="1"/>
</dbReference>
<dbReference type="AlphaFoldDB" id="A0A251UK11"/>
<dbReference type="InParanoid" id="A0A251UK11"/>
<dbReference type="InterPro" id="IPR000157">
    <property type="entry name" value="TIR_dom"/>
</dbReference>
<dbReference type="EMBL" id="MNCJ02000321">
    <property type="protein sequence ID" value="KAF5803974.1"/>
    <property type="molecule type" value="Genomic_DNA"/>
</dbReference>
<gene>
    <name evidence="3" type="ORF">HannXRQ_Chr06g0184971</name>
    <name evidence="2" type="ORF">HanXRQr2_Chr06g0277701</name>
</gene>
<keyword evidence="4" id="KW-1185">Reference proteome</keyword>
<dbReference type="Proteomes" id="UP000215914">
    <property type="component" value="Chromosome 6"/>
</dbReference>
<evidence type="ECO:0000313" key="2">
    <source>
        <dbReference type="EMBL" id="KAF5803974.1"/>
    </source>
</evidence>